<organism evidence="1 2">
    <name type="scientific">Parascaris univalens</name>
    <name type="common">Nematode worm</name>
    <dbReference type="NCBI Taxonomy" id="6257"/>
    <lineage>
        <taxon>Eukaryota</taxon>
        <taxon>Metazoa</taxon>
        <taxon>Ecdysozoa</taxon>
        <taxon>Nematoda</taxon>
        <taxon>Chromadorea</taxon>
        <taxon>Rhabditida</taxon>
        <taxon>Spirurina</taxon>
        <taxon>Ascaridomorpha</taxon>
        <taxon>Ascaridoidea</taxon>
        <taxon>Ascarididae</taxon>
        <taxon>Parascaris</taxon>
    </lineage>
</organism>
<reference evidence="2" key="1">
    <citation type="submission" date="2022-11" db="UniProtKB">
        <authorList>
            <consortium name="WormBaseParasite"/>
        </authorList>
    </citation>
    <scope>IDENTIFICATION</scope>
</reference>
<dbReference type="Proteomes" id="UP000887569">
    <property type="component" value="Unplaced"/>
</dbReference>
<keyword evidence="1" id="KW-1185">Reference proteome</keyword>
<sequence>SEGRSICQLNAGEGEEVIIGHSVLFDVTHYKEIEGGRIEKFRKDIGEKIKETKKIAETNQWQQALIGMQRGAVKVVVLPGFIGYITLKK</sequence>
<proteinExistence type="predicted"/>
<name>A0A915BPG4_PARUN</name>
<accession>A0A915BPG4</accession>
<dbReference type="AlphaFoldDB" id="A0A915BPG4"/>
<dbReference type="WBParaSite" id="PgR048_g002_t01">
    <property type="protein sequence ID" value="PgR048_g002_t01"/>
    <property type="gene ID" value="PgR048_g002"/>
</dbReference>
<evidence type="ECO:0000313" key="2">
    <source>
        <dbReference type="WBParaSite" id="PgR048_g002_t01"/>
    </source>
</evidence>
<protein>
    <submittedName>
        <fullName evidence="2">Peptidylprolyl isomerase</fullName>
    </submittedName>
</protein>
<evidence type="ECO:0000313" key="1">
    <source>
        <dbReference type="Proteomes" id="UP000887569"/>
    </source>
</evidence>